<dbReference type="Gene3D" id="3.40.50.2300">
    <property type="match status" value="2"/>
</dbReference>
<evidence type="ECO:0000256" key="10">
    <source>
        <dbReference type="ARBA" id="ARBA00023257"/>
    </source>
</evidence>
<evidence type="ECO:0000256" key="3">
    <source>
        <dbReference type="ARBA" id="ARBA00022692"/>
    </source>
</evidence>
<dbReference type="SMART" id="SM00079">
    <property type="entry name" value="PBPe"/>
    <property type="match status" value="1"/>
</dbReference>
<dbReference type="PRINTS" id="PR01176">
    <property type="entry name" value="GABABRECEPTR"/>
</dbReference>
<dbReference type="InterPro" id="IPR001320">
    <property type="entry name" value="Iontro_rcpt_C"/>
</dbReference>
<dbReference type="SUPFAM" id="SSF53822">
    <property type="entry name" value="Periplasmic binding protein-like I"/>
    <property type="match status" value="1"/>
</dbReference>
<keyword evidence="9" id="KW-0325">Glycoprotein</keyword>
<evidence type="ECO:0000256" key="16">
    <source>
        <dbReference type="SAM" id="SignalP"/>
    </source>
</evidence>
<evidence type="ECO:0000313" key="18">
    <source>
        <dbReference type="EMBL" id="CAF1338897.1"/>
    </source>
</evidence>
<evidence type="ECO:0000256" key="8">
    <source>
        <dbReference type="ARBA" id="ARBA00023170"/>
    </source>
</evidence>
<keyword evidence="6" id="KW-0406">Ion transport</keyword>
<evidence type="ECO:0000256" key="4">
    <source>
        <dbReference type="ARBA" id="ARBA00022989"/>
    </source>
</evidence>
<keyword evidence="12" id="KW-0407">Ion channel</keyword>
<dbReference type="InterPro" id="IPR001828">
    <property type="entry name" value="ANF_lig-bd_rcpt"/>
</dbReference>
<dbReference type="Pfam" id="PF10613">
    <property type="entry name" value="Lig_chan-Glu_bd"/>
    <property type="match status" value="1"/>
</dbReference>
<keyword evidence="5" id="KW-0770">Synapse</keyword>
<name>A0A815GHZ1_9BILA</name>
<dbReference type="EMBL" id="CAJNOT010002722">
    <property type="protein sequence ID" value="CAF1338897.1"/>
    <property type="molecule type" value="Genomic_DNA"/>
</dbReference>
<dbReference type="PRINTS" id="PR00248">
    <property type="entry name" value="GPCRMGR"/>
</dbReference>
<feature type="region of interest" description="Disordered" evidence="14">
    <location>
        <begin position="876"/>
        <end position="901"/>
    </location>
</feature>
<keyword evidence="10" id="KW-0628">Postsynaptic cell membrane</keyword>
<feature type="chain" id="PRO_5035604831" description="Ionotropic glutamate receptor C-terminal domain-containing protein" evidence="16">
    <location>
        <begin position="27"/>
        <end position="901"/>
    </location>
</feature>
<comment type="subcellular location">
    <subcellularLocation>
        <location evidence="1">Membrane</location>
        <topology evidence="1">Multi-pass membrane protein</topology>
    </subcellularLocation>
    <subcellularLocation>
        <location evidence="13">Postsynaptic cell membrane</location>
    </subcellularLocation>
</comment>
<evidence type="ECO:0000256" key="2">
    <source>
        <dbReference type="ARBA" id="ARBA00022448"/>
    </source>
</evidence>
<dbReference type="PANTHER" id="PTHR18966">
    <property type="entry name" value="IONOTROPIC GLUTAMATE RECEPTOR"/>
    <property type="match status" value="1"/>
</dbReference>
<dbReference type="InterPro" id="IPR015683">
    <property type="entry name" value="Ionotropic_Glu_rcpt"/>
</dbReference>
<feature type="domain" description="Ionotropic glutamate receptor C-terminal" evidence="17">
    <location>
        <begin position="466"/>
        <end position="811"/>
    </location>
</feature>
<keyword evidence="4 15" id="KW-1133">Transmembrane helix</keyword>
<evidence type="ECO:0000256" key="6">
    <source>
        <dbReference type="ARBA" id="ARBA00023065"/>
    </source>
</evidence>
<evidence type="ECO:0000313" key="20">
    <source>
        <dbReference type="Proteomes" id="UP000663864"/>
    </source>
</evidence>
<evidence type="ECO:0000256" key="1">
    <source>
        <dbReference type="ARBA" id="ARBA00004141"/>
    </source>
</evidence>
<evidence type="ECO:0000256" key="5">
    <source>
        <dbReference type="ARBA" id="ARBA00023018"/>
    </source>
</evidence>
<keyword evidence="3 15" id="KW-0812">Transmembrane</keyword>
<dbReference type="EMBL" id="CAJOBD010003956">
    <property type="protein sequence ID" value="CAF3974006.1"/>
    <property type="molecule type" value="Genomic_DNA"/>
</dbReference>
<evidence type="ECO:0000256" key="14">
    <source>
        <dbReference type="SAM" id="MobiDB-lite"/>
    </source>
</evidence>
<dbReference type="AlphaFoldDB" id="A0A815GHZ1"/>
<evidence type="ECO:0000256" key="15">
    <source>
        <dbReference type="SAM" id="Phobius"/>
    </source>
</evidence>
<dbReference type="InterPro" id="IPR000337">
    <property type="entry name" value="GPCR_3"/>
</dbReference>
<reference evidence="18" key="1">
    <citation type="submission" date="2021-02" db="EMBL/GenBank/DDBJ databases">
        <authorList>
            <person name="Nowell W R."/>
        </authorList>
    </citation>
    <scope>NUCLEOTIDE SEQUENCE</scope>
</reference>
<dbReference type="SUPFAM" id="SSF53850">
    <property type="entry name" value="Periplasmic binding protein-like II"/>
    <property type="match status" value="1"/>
</dbReference>
<dbReference type="Gene3D" id="3.40.190.10">
    <property type="entry name" value="Periplasmic binding protein-like II"/>
    <property type="match status" value="2"/>
</dbReference>
<evidence type="ECO:0000259" key="17">
    <source>
        <dbReference type="SMART" id="SM00079"/>
    </source>
</evidence>
<dbReference type="Gene3D" id="1.10.287.70">
    <property type="match status" value="1"/>
</dbReference>
<keyword evidence="11" id="KW-1071">Ligand-gated ion channel</keyword>
<evidence type="ECO:0000256" key="9">
    <source>
        <dbReference type="ARBA" id="ARBA00023180"/>
    </source>
</evidence>
<evidence type="ECO:0000256" key="12">
    <source>
        <dbReference type="ARBA" id="ARBA00023303"/>
    </source>
</evidence>
<gene>
    <name evidence="19" type="ORF">JBS370_LOCUS24796</name>
    <name evidence="18" type="ORF">ZHD862_LOCUS29937</name>
</gene>
<dbReference type="Proteomes" id="UP000663864">
    <property type="component" value="Unassembled WGS sequence"/>
</dbReference>
<dbReference type="InterPro" id="IPR028082">
    <property type="entry name" value="Peripla_BP_I"/>
</dbReference>
<feature type="transmembrane region" description="Helical" evidence="15">
    <location>
        <begin position="587"/>
        <end position="607"/>
    </location>
</feature>
<proteinExistence type="predicted"/>
<sequence>MLFFHNIRYILLYITVELLKINCVLSIWPSDNSSSIYLLGLFYEKPNGSNTNSIPIQSRAMFKAAVLLSNKYNIKINGNLIGWQSGQTTGNLVDALSDACRSVSQSNIVGIIGPHLSREAVIISPVGQSLGIPVIAYSATSPDLSDKIAYPNFYRTVPSDNIAAKALVKLFNRYDWTSCVIIYQNDAFGSGGSKTVSDAFYMSGLTITQMITFDIAKRSFRADLKDILMNSPTRIIIVWAETVYTYIILEEALQSNVVGPHFTWILSSRVSLDSFNIAYKDNLTGMIIIEPAVGSVINAPYNMTLLNEAYKIWQECENETYPEPKNVDYYALFAFDATWSLIKSLEALCSSTINNASSSCLSFNSSSFCYDSRFIQSNLLLSQLDKTNFLGVSGPIQFGENQTDRISGSYYSIKNVQSSVYGLNYVSVLEYADPGNFRVPLQENTIVWPGNTLTPPTGRASLKGVTLRIGIIQSVPYTIVQKTTDSNGQTRPEYIGFIPDLVERLKTDIGFNPILQLALSNQTYDGLVETVNKGINDIAISDITVNSKRRKLVGFSNAISETSLRLIIRNTPDANIDLFGFLKPFSVNLWILVLVTCISSGILMCIIERKDNEHLTDRSVSSQLIMSIWYSFANMVGYGADFSASNAAGRLLTGGLYILSLIIVASYTANLASNLTLAKSQFVISGIDDLKSGKIQSSRVGVRVGTVGEAYYLSHISRGSKNYYPLTTRQSLYDNLLAGNIDVSFIDDGIGTYVTNNVYCNLTLVGAGFDIGIFGIATPKQWLYAQDLDVILLSLKETGYLDDLIQKWFAVRNCPDSQTTTSDAMGVEAFGGLYIIYAVIYILSIVLFLWMKRLSVKNVLFNSKLGKKFLNKSKYSTRTNSERNSQQREDHQMALQNCTHF</sequence>
<dbReference type="Pfam" id="PF00060">
    <property type="entry name" value="Lig_chan"/>
    <property type="match status" value="1"/>
</dbReference>
<evidence type="ECO:0000256" key="13">
    <source>
        <dbReference type="ARBA" id="ARBA00034100"/>
    </source>
</evidence>
<dbReference type="GO" id="GO:0015276">
    <property type="term" value="F:ligand-gated monoatomic ion channel activity"/>
    <property type="evidence" value="ECO:0007669"/>
    <property type="project" value="InterPro"/>
</dbReference>
<evidence type="ECO:0000256" key="11">
    <source>
        <dbReference type="ARBA" id="ARBA00023286"/>
    </source>
</evidence>
<feature type="transmembrane region" description="Helical" evidence="15">
    <location>
        <begin position="832"/>
        <end position="851"/>
    </location>
</feature>
<dbReference type="GO" id="GO:0045211">
    <property type="term" value="C:postsynaptic membrane"/>
    <property type="evidence" value="ECO:0007669"/>
    <property type="project" value="UniProtKB-SubCell"/>
</dbReference>
<feature type="transmembrane region" description="Helical" evidence="15">
    <location>
        <begin position="651"/>
        <end position="672"/>
    </location>
</feature>
<keyword evidence="2" id="KW-0813">Transport</keyword>
<organism evidence="18 20">
    <name type="scientific">Rotaria sordida</name>
    <dbReference type="NCBI Taxonomy" id="392033"/>
    <lineage>
        <taxon>Eukaryota</taxon>
        <taxon>Metazoa</taxon>
        <taxon>Spiralia</taxon>
        <taxon>Gnathifera</taxon>
        <taxon>Rotifera</taxon>
        <taxon>Eurotatoria</taxon>
        <taxon>Bdelloidea</taxon>
        <taxon>Philodinida</taxon>
        <taxon>Philodinidae</taxon>
        <taxon>Rotaria</taxon>
    </lineage>
</organism>
<keyword evidence="7 15" id="KW-0472">Membrane</keyword>
<accession>A0A815GHZ1</accession>
<dbReference type="InterPro" id="IPR019594">
    <property type="entry name" value="Glu/Gly-bd"/>
</dbReference>
<evidence type="ECO:0000313" key="19">
    <source>
        <dbReference type="EMBL" id="CAF3974006.1"/>
    </source>
</evidence>
<dbReference type="Proteomes" id="UP000663836">
    <property type="component" value="Unassembled WGS sequence"/>
</dbReference>
<feature type="signal peptide" evidence="16">
    <location>
        <begin position="1"/>
        <end position="26"/>
    </location>
</feature>
<dbReference type="SUPFAM" id="SSF81324">
    <property type="entry name" value="Voltage-gated potassium channels"/>
    <property type="match status" value="1"/>
</dbReference>
<dbReference type="GO" id="GO:0004930">
    <property type="term" value="F:G protein-coupled receptor activity"/>
    <property type="evidence" value="ECO:0007669"/>
    <property type="project" value="InterPro"/>
</dbReference>
<keyword evidence="16" id="KW-0732">Signal</keyword>
<evidence type="ECO:0000256" key="7">
    <source>
        <dbReference type="ARBA" id="ARBA00023136"/>
    </source>
</evidence>
<feature type="transmembrane region" description="Helical" evidence="15">
    <location>
        <begin position="619"/>
        <end position="639"/>
    </location>
</feature>
<comment type="caution">
    <text evidence="18">The sequence shown here is derived from an EMBL/GenBank/DDBJ whole genome shotgun (WGS) entry which is preliminary data.</text>
</comment>
<dbReference type="Pfam" id="PF01094">
    <property type="entry name" value="ANF_receptor"/>
    <property type="match status" value="1"/>
</dbReference>
<protein>
    <recommendedName>
        <fullName evidence="17">Ionotropic glutamate receptor C-terminal domain-containing protein</fullName>
    </recommendedName>
</protein>
<keyword evidence="8" id="KW-0675">Receptor</keyword>